<dbReference type="Proteomes" id="UP000198877">
    <property type="component" value="Unassembled WGS sequence"/>
</dbReference>
<reference evidence="3" key="1">
    <citation type="submission" date="2016-10" db="EMBL/GenBank/DDBJ databases">
        <authorList>
            <person name="Varghese N."/>
            <person name="Submissions S."/>
        </authorList>
    </citation>
    <scope>NUCLEOTIDE SEQUENCE [LARGE SCALE GENOMIC DNA]</scope>
    <source>
        <strain evidence="3">CL127</strain>
    </source>
</reference>
<evidence type="ECO:0000313" key="2">
    <source>
        <dbReference type="EMBL" id="SFR36329.1"/>
    </source>
</evidence>
<organism evidence="2 3">
    <name type="scientific">Microbacterium azadirachtae</name>
    <dbReference type="NCBI Taxonomy" id="582680"/>
    <lineage>
        <taxon>Bacteria</taxon>
        <taxon>Bacillati</taxon>
        <taxon>Actinomycetota</taxon>
        <taxon>Actinomycetes</taxon>
        <taxon>Micrococcales</taxon>
        <taxon>Microbacteriaceae</taxon>
        <taxon>Microbacterium</taxon>
    </lineage>
</organism>
<dbReference type="InterPro" id="IPR029021">
    <property type="entry name" value="Prot-tyrosine_phosphatase-like"/>
</dbReference>
<name>A0A1I6G2B8_9MICO</name>
<dbReference type="PROSITE" id="PS50056">
    <property type="entry name" value="TYR_PHOSPHATASE_2"/>
    <property type="match status" value="1"/>
</dbReference>
<sequence length="255" mass="27576">MRDLAWDGYRNARDLGGLPTPLSDGGMTIFGRIARGPRRELLTATGWQDAHRWGLAAVVDLRCEYEIGVRDGDPAIEPDAMPAVQFVHAPTEDQDDPEFREVCFPILDSPEYWHHNWRILPDLVLVSFEAIAAAPSGVLVHCSAGRDRTGMISALLLANAGVGPAEVAADYAESVRAMAGVPTHSPTGDRQASWGDDEVSGWLLKTMPIVEDIAADVDNAFAMIGASSVLRARLREQLTAAHLRQPNAGSGDIRC</sequence>
<dbReference type="PROSITE" id="PS00383">
    <property type="entry name" value="TYR_PHOSPHATASE_1"/>
    <property type="match status" value="1"/>
</dbReference>
<proteinExistence type="predicted"/>
<gene>
    <name evidence="2" type="ORF">SAMN04488591_0665</name>
</gene>
<dbReference type="InterPro" id="IPR016130">
    <property type="entry name" value="Tyr_Pase_AS"/>
</dbReference>
<dbReference type="RefSeq" id="WP_091735234.1">
    <property type="nucleotide sequence ID" value="NZ_FOYR01000001.1"/>
</dbReference>
<dbReference type="SUPFAM" id="SSF52799">
    <property type="entry name" value="(Phosphotyrosine protein) phosphatases II"/>
    <property type="match status" value="1"/>
</dbReference>
<protein>
    <submittedName>
        <fullName evidence="2">Tyrosine phosphatase family protein</fullName>
    </submittedName>
</protein>
<dbReference type="Gene3D" id="3.90.190.10">
    <property type="entry name" value="Protein tyrosine phosphatase superfamily"/>
    <property type="match status" value="1"/>
</dbReference>
<evidence type="ECO:0000313" key="3">
    <source>
        <dbReference type="Proteomes" id="UP000198877"/>
    </source>
</evidence>
<dbReference type="InterPro" id="IPR026893">
    <property type="entry name" value="Tyr/Ser_Pase_IphP-type"/>
</dbReference>
<dbReference type="Pfam" id="PF13350">
    <property type="entry name" value="Y_phosphatase3"/>
    <property type="match status" value="1"/>
</dbReference>
<accession>A0A1I6G2B8</accession>
<dbReference type="EMBL" id="FOYR01000001">
    <property type="protein sequence ID" value="SFR36329.1"/>
    <property type="molecule type" value="Genomic_DNA"/>
</dbReference>
<dbReference type="GO" id="GO:0004721">
    <property type="term" value="F:phosphoprotein phosphatase activity"/>
    <property type="evidence" value="ECO:0007669"/>
    <property type="project" value="InterPro"/>
</dbReference>
<dbReference type="AlphaFoldDB" id="A0A1I6G2B8"/>
<dbReference type="InterPro" id="IPR000387">
    <property type="entry name" value="Tyr_Pase_dom"/>
</dbReference>
<evidence type="ECO:0000259" key="1">
    <source>
        <dbReference type="PROSITE" id="PS50056"/>
    </source>
</evidence>
<feature type="domain" description="Tyrosine specific protein phosphatases" evidence="1">
    <location>
        <begin position="138"/>
        <end position="178"/>
    </location>
</feature>